<organism evidence="8 9">
    <name type="scientific">Romeriopsis navalis LEGE 11480</name>
    <dbReference type="NCBI Taxonomy" id="2777977"/>
    <lineage>
        <taxon>Bacteria</taxon>
        <taxon>Bacillati</taxon>
        <taxon>Cyanobacteriota</taxon>
        <taxon>Cyanophyceae</taxon>
        <taxon>Leptolyngbyales</taxon>
        <taxon>Leptolyngbyaceae</taxon>
        <taxon>Romeriopsis</taxon>
        <taxon>Romeriopsis navalis</taxon>
    </lineage>
</organism>
<evidence type="ECO:0000256" key="4">
    <source>
        <dbReference type="ARBA" id="ARBA00022729"/>
    </source>
</evidence>
<dbReference type="PRINTS" id="PR00690">
    <property type="entry name" value="ADHESNFAMILY"/>
</dbReference>
<reference evidence="8" key="1">
    <citation type="submission" date="2020-10" db="EMBL/GenBank/DDBJ databases">
        <authorList>
            <person name="Castelo-Branco R."/>
            <person name="Eusebio N."/>
            <person name="Adriana R."/>
            <person name="Vieira A."/>
            <person name="Brugerolle De Fraissinette N."/>
            <person name="Rezende De Castro R."/>
            <person name="Schneider M.P."/>
            <person name="Vasconcelos V."/>
            <person name="Leao P.N."/>
        </authorList>
    </citation>
    <scope>NUCLEOTIDE SEQUENCE</scope>
    <source>
        <strain evidence="8">LEGE 11480</strain>
    </source>
</reference>
<keyword evidence="9" id="KW-1185">Reference proteome</keyword>
<dbReference type="InterPro" id="IPR006128">
    <property type="entry name" value="Lipoprotein_PsaA-like"/>
</dbReference>
<dbReference type="InterPro" id="IPR006127">
    <property type="entry name" value="ZnuA-like"/>
</dbReference>
<evidence type="ECO:0000313" key="9">
    <source>
        <dbReference type="Proteomes" id="UP000625316"/>
    </source>
</evidence>
<dbReference type="InterPro" id="IPR006129">
    <property type="entry name" value="AdhesinB"/>
</dbReference>
<feature type="compositionally biased region" description="Basic and acidic residues" evidence="6">
    <location>
        <begin position="138"/>
        <end position="159"/>
    </location>
</feature>
<dbReference type="SUPFAM" id="SSF53807">
    <property type="entry name" value="Helical backbone' metal receptor"/>
    <property type="match status" value="1"/>
</dbReference>
<dbReference type="Proteomes" id="UP000625316">
    <property type="component" value="Unassembled WGS sequence"/>
</dbReference>
<feature type="signal peptide" evidence="7">
    <location>
        <begin position="1"/>
        <end position="23"/>
    </location>
</feature>
<protein>
    <submittedName>
        <fullName evidence="8">Zinc ABC transporter substrate-binding protein</fullName>
    </submittedName>
</protein>
<dbReference type="GO" id="GO:0030001">
    <property type="term" value="P:metal ion transport"/>
    <property type="evidence" value="ECO:0007669"/>
    <property type="project" value="InterPro"/>
</dbReference>
<evidence type="ECO:0000313" key="8">
    <source>
        <dbReference type="EMBL" id="MBE9028927.1"/>
    </source>
</evidence>
<sequence length="352" mass="37437">MRSLFSRLFFLATILTVVGGGFAGCSSSPTSSTDNRTAEKSNTAAQTQVVATYSVLCDLAERIAQSTAQINCLIEAGVDPHVYQVTPDDRKAIDTAKLVLYGGYGFEPGIIKLIASAPESVQKIAVHEQAVAQPLQGGHDHDHAKEEGHDHDHDHDKAKKSANAASAEADPHVWHNAQHGIAMVKVIQQQLTQASPENKAVYAKNAQQIIDRLTAIDTWIKTAIATIPAKQRKLVTTHEALAYYGAAYGIPIEGALQGISTDVKATPTRIKELVDDVKASQVPTVFTESTANLAMMQALAQDAQVKVSEKQLFSDGLGDAGSGAETYEKMLVANTKAIVEGLGGQPSPPPVP</sequence>
<gene>
    <name evidence="8" type="ORF">IQ266_04015</name>
</gene>
<dbReference type="Gene3D" id="3.40.50.1980">
    <property type="entry name" value="Nitrogenase molybdenum iron protein domain"/>
    <property type="match status" value="2"/>
</dbReference>
<evidence type="ECO:0000256" key="5">
    <source>
        <dbReference type="RuleBase" id="RU003512"/>
    </source>
</evidence>
<accession>A0A928VM65</accession>
<dbReference type="PANTHER" id="PTHR42953:SF1">
    <property type="entry name" value="METAL-BINDING PROTEIN HI_0362-RELATED"/>
    <property type="match status" value="1"/>
</dbReference>
<dbReference type="InterPro" id="IPR050492">
    <property type="entry name" value="Bact_metal-bind_prot9"/>
</dbReference>
<keyword evidence="3" id="KW-0479">Metal-binding</keyword>
<evidence type="ECO:0000256" key="1">
    <source>
        <dbReference type="ARBA" id="ARBA00004196"/>
    </source>
</evidence>
<feature type="region of interest" description="Disordered" evidence="6">
    <location>
        <begin position="133"/>
        <end position="170"/>
    </location>
</feature>
<name>A0A928VM65_9CYAN</name>
<keyword evidence="2 5" id="KW-0813">Transport</keyword>
<dbReference type="AlphaFoldDB" id="A0A928VM65"/>
<dbReference type="GO" id="GO:0030313">
    <property type="term" value="C:cell envelope"/>
    <property type="evidence" value="ECO:0007669"/>
    <property type="project" value="UniProtKB-SubCell"/>
</dbReference>
<proteinExistence type="inferred from homology"/>
<dbReference type="RefSeq" id="WP_264323750.1">
    <property type="nucleotide sequence ID" value="NZ_JADEXQ010000009.1"/>
</dbReference>
<comment type="subcellular location">
    <subcellularLocation>
        <location evidence="1">Cell envelope</location>
    </subcellularLocation>
</comment>
<evidence type="ECO:0000256" key="3">
    <source>
        <dbReference type="ARBA" id="ARBA00022723"/>
    </source>
</evidence>
<evidence type="ECO:0000256" key="2">
    <source>
        <dbReference type="ARBA" id="ARBA00022448"/>
    </source>
</evidence>
<dbReference type="EMBL" id="JADEXQ010000009">
    <property type="protein sequence ID" value="MBE9028927.1"/>
    <property type="molecule type" value="Genomic_DNA"/>
</dbReference>
<comment type="caution">
    <text evidence="8">The sequence shown here is derived from an EMBL/GenBank/DDBJ whole genome shotgun (WGS) entry which is preliminary data.</text>
</comment>
<dbReference type="GO" id="GO:0046872">
    <property type="term" value="F:metal ion binding"/>
    <property type="evidence" value="ECO:0007669"/>
    <property type="project" value="UniProtKB-KW"/>
</dbReference>
<dbReference type="Pfam" id="PF01297">
    <property type="entry name" value="ZnuA"/>
    <property type="match status" value="1"/>
</dbReference>
<feature type="chain" id="PRO_5037242416" evidence="7">
    <location>
        <begin position="24"/>
        <end position="352"/>
    </location>
</feature>
<dbReference type="PRINTS" id="PR00691">
    <property type="entry name" value="ADHESINB"/>
</dbReference>
<evidence type="ECO:0000256" key="6">
    <source>
        <dbReference type="SAM" id="MobiDB-lite"/>
    </source>
</evidence>
<comment type="similarity">
    <text evidence="5">Belongs to the bacterial solute-binding protein 9 family.</text>
</comment>
<dbReference type="PROSITE" id="PS51257">
    <property type="entry name" value="PROKAR_LIPOPROTEIN"/>
    <property type="match status" value="1"/>
</dbReference>
<dbReference type="PANTHER" id="PTHR42953">
    <property type="entry name" value="HIGH-AFFINITY ZINC UPTAKE SYSTEM PROTEIN ZNUA-RELATED"/>
    <property type="match status" value="1"/>
</dbReference>
<keyword evidence="4 7" id="KW-0732">Signal</keyword>
<evidence type="ECO:0000256" key="7">
    <source>
        <dbReference type="SAM" id="SignalP"/>
    </source>
</evidence>
<dbReference type="GO" id="GO:0007155">
    <property type="term" value="P:cell adhesion"/>
    <property type="evidence" value="ECO:0007669"/>
    <property type="project" value="InterPro"/>
</dbReference>